<dbReference type="EMBL" id="JARJLO010000432">
    <property type="protein sequence ID" value="MDF3874555.1"/>
    <property type="molecule type" value="Genomic_DNA"/>
</dbReference>
<proteinExistence type="predicted"/>
<sequence>MIIADMQERISELESQPASNSQLYPIWINPLLKAQAHFDQQVAARYAVLPAIQPQSKTLHRLSLDVARLLLLYETRTFRSLAVYIVEMDDHTFGQLDRQILQGFADLAGQWPQHTDELVRLKRKCDFIRPRLLQYDLGWVPGSAALYLGQIAEGLNRLDVQ</sequence>
<dbReference type="Proteomes" id="UP001217741">
    <property type="component" value="Unassembled WGS sequence"/>
</dbReference>
<evidence type="ECO:0000313" key="2">
    <source>
        <dbReference type="Proteomes" id="UP001217741"/>
    </source>
</evidence>
<gene>
    <name evidence="1" type="ORF">P3W50_29435</name>
</gene>
<accession>A0AAW6Q154</accession>
<protein>
    <submittedName>
        <fullName evidence="1">Uncharacterized protein</fullName>
    </submittedName>
</protein>
<reference evidence="1" key="1">
    <citation type="submission" date="2023-03" db="EMBL/GenBank/DDBJ databases">
        <title>Draft assemblies of triclosan tolerant bacteria isolated from returned activated sludge.</title>
        <authorList>
            <person name="Van Hamelsveld S."/>
        </authorList>
    </citation>
    <scope>NUCLEOTIDE SEQUENCE</scope>
    <source>
        <strain evidence="1">GW210012_S60</strain>
    </source>
</reference>
<evidence type="ECO:0000313" key="1">
    <source>
        <dbReference type="EMBL" id="MDF3874555.1"/>
    </source>
</evidence>
<organism evidence="1 2">
    <name type="scientific">Pseudomonas putida</name>
    <name type="common">Arthrobacter siderocapsulatus</name>
    <dbReference type="NCBI Taxonomy" id="303"/>
    <lineage>
        <taxon>Bacteria</taxon>
        <taxon>Pseudomonadati</taxon>
        <taxon>Pseudomonadota</taxon>
        <taxon>Gammaproteobacteria</taxon>
        <taxon>Pseudomonadales</taxon>
        <taxon>Pseudomonadaceae</taxon>
        <taxon>Pseudomonas</taxon>
    </lineage>
</organism>
<dbReference type="AlphaFoldDB" id="A0AAW6Q154"/>
<comment type="caution">
    <text evidence="1">The sequence shown here is derived from an EMBL/GenBank/DDBJ whole genome shotgun (WGS) entry which is preliminary data.</text>
</comment>
<name>A0AAW6Q154_PSEPU</name>
<dbReference type="RefSeq" id="WP_236198299.1">
    <property type="nucleotide sequence ID" value="NZ_BQII01000086.1"/>
</dbReference>